<proteinExistence type="predicted"/>
<evidence type="ECO:0000313" key="3">
    <source>
        <dbReference type="Proteomes" id="UP000422108"/>
    </source>
</evidence>
<feature type="transmembrane region" description="Helical" evidence="1">
    <location>
        <begin position="6"/>
        <end position="27"/>
    </location>
</feature>
<keyword evidence="1" id="KW-0812">Transmembrane</keyword>
<organism evidence="2 3">
    <name type="scientific">Desulfosarcina ovata subsp. ovata</name>
    <dbReference type="NCBI Taxonomy" id="2752305"/>
    <lineage>
        <taxon>Bacteria</taxon>
        <taxon>Pseudomonadati</taxon>
        <taxon>Thermodesulfobacteriota</taxon>
        <taxon>Desulfobacteria</taxon>
        <taxon>Desulfobacterales</taxon>
        <taxon>Desulfosarcinaceae</taxon>
        <taxon>Desulfosarcina</taxon>
    </lineage>
</organism>
<dbReference type="AlphaFoldDB" id="A0A5K8AIY5"/>
<evidence type="ECO:0000256" key="1">
    <source>
        <dbReference type="SAM" id="Phobius"/>
    </source>
</evidence>
<keyword evidence="3" id="KW-1185">Reference proteome</keyword>
<protein>
    <submittedName>
        <fullName evidence="2">Uncharacterized protein</fullName>
    </submittedName>
</protein>
<keyword evidence="1" id="KW-1133">Transmembrane helix</keyword>
<sequence length="108" mass="11961">MRKSTLYLGMTATGAALLLLLIGFHPFQPRQDAAGRLERERELVRGLQLTDIALFTEAPYTRHPSLADRFVPFQNHPLAITQFPSESLLAPPAHLFPGRQIVYPGGAP</sequence>
<name>A0A5K8AIY5_9BACT</name>
<keyword evidence="1" id="KW-0472">Membrane</keyword>
<reference evidence="2 3" key="1">
    <citation type="submission" date="2019-11" db="EMBL/GenBank/DDBJ databases">
        <title>Comparative genomics of hydrocarbon-degrading Desulfosarcina strains.</title>
        <authorList>
            <person name="Watanabe M."/>
            <person name="Kojima H."/>
            <person name="Fukui M."/>
        </authorList>
    </citation>
    <scope>NUCLEOTIDE SEQUENCE [LARGE SCALE GENOMIC DNA]</scope>
    <source>
        <strain evidence="3">oXyS1</strain>
    </source>
</reference>
<dbReference type="Proteomes" id="UP000422108">
    <property type="component" value="Chromosome"/>
</dbReference>
<dbReference type="EMBL" id="AP021879">
    <property type="protein sequence ID" value="BBO92655.1"/>
    <property type="molecule type" value="Genomic_DNA"/>
</dbReference>
<gene>
    <name evidence="2" type="ORF">DSCOOX_58350</name>
</gene>
<accession>A0A5K8AIY5</accession>
<dbReference type="RefSeq" id="WP_155313369.1">
    <property type="nucleotide sequence ID" value="NZ_AP021879.1"/>
</dbReference>
<evidence type="ECO:0000313" key="2">
    <source>
        <dbReference type="EMBL" id="BBO92655.1"/>
    </source>
</evidence>